<dbReference type="Proteomes" id="UP000792457">
    <property type="component" value="Unassembled WGS sequence"/>
</dbReference>
<name>A0A8K0JV00_LADFU</name>
<sequence>MCGAAEGRRTTDRKLARHLVDWKGRGGGPLSKTRRRTLCRFNGLRTKKDKNDQKVSFGGSVQSYSTEKSAWNSEGIKKFKEIKIFLVKTNNECLCVVSFHPLLPNKAFTSTENESDDPTNFGLSYLMVDLKTLIITCQE</sequence>
<proteinExistence type="predicted"/>
<evidence type="ECO:0000313" key="2">
    <source>
        <dbReference type="Proteomes" id="UP000792457"/>
    </source>
</evidence>
<organism evidence="1 2">
    <name type="scientific">Ladona fulva</name>
    <name type="common">Scarce chaser dragonfly</name>
    <name type="synonym">Libellula fulva</name>
    <dbReference type="NCBI Taxonomy" id="123851"/>
    <lineage>
        <taxon>Eukaryota</taxon>
        <taxon>Metazoa</taxon>
        <taxon>Ecdysozoa</taxon>
        <taxon>Arthropoda</taxon>
        <taxon>Hexapoda</taxon>
        <taxon>Insecta</taxon>
        <taxon>Pterygota</taxon>
        <taxon>Palaeoptera</taxon>
        <taxon>Odonata</taxon>
        <taxon>Epiprocta</taxon>
        <taxon>Anisoptera</taxon>
        <taxon>Libelluloidea</taxon>
        <taxon>Libellulidae</taxon>
        <taxon>Ladona</taxon>
    </lineage>
</organism>
<reference evidence="1" key="2">
    <citation type="submission" date="2017-10" db="EMBL/GenBank/DDBJ databases">
        <title>Ladona fulva Genome sequencing and assembly.</title>
        <authorList>
            <person name="Murali S."/>
            <person name="Richards S."/>
            <person name="Bandaranaike D."/>
            <person name="Bellair M."/>
            <person name="Blankenburg K."/>
            <person name="Chao H."/>
            <person name="Dinh H."/>
            <person name="Doddapaneni H."/>
            <person name="Dugan-Rocha S."/>
            <person name="Elkadiri S."/>
            <person name="Gnanaolivu R."/>
            <person name="Hernandez B."/>
            <person name="Skinner E."/>
            <person name="Javaid M."/>
            <person name="Lee S."/>
            <person name="Li M."/>
            <person name="Ming W."/>
            <person name="Munidasa M."/>
            <person name="Muniz J."/>
            <person name="Nguyen L."/>
            <person name="Hughes D."/>
            <person name="Osuji N."/>
            <person name="Pu L.-L."/>
            <person name="Puazo M."/>
            <person name="Qu C."/>
            <person name="Quiroz J."/>
            <person name="Raj R."/>
            <person name="Weissenberger G."/>
            <person name="Xin Y."/>
            <person name="Zou X."/>
            <person name="Han Y."/>
            <person name="Worley K."/>
            <person name="Muzny D."/>
            <person name="Gibbs R."/>
        </authorList>
    </citation>
    <scope>NUCLEOTIDE SEQUENCE</scope>
    <source>
        <strain evidence="1">Sampled in the wild</strain>
    </source>
</reference>
<gene>
    <name evidence="1" type="ORF">J437_LFUL003011</name>
</gene>
<dbReference type="EMBL" id="KZ308132">
    <property type="protein sequence ID" value="KAG8222390.1"/>
    <property type="molecule type" value="Genomic_DNA"/>
</dbReference>
<evidence type="ECO:0000313" key="1">
    <source>
        <dbReference type="EMBL" id="KAG8222390.1"/>
    </source>
</evidence>
<keyword evidence="2" id="KW-1185">Reference proteome</keyword>
<reference evidence="1" key="1">
    <citation type="submission" date="2013-04" db="EMBL/GenBank/DDBJ databases">
        <authorList>
            <person name="Qu J."/>
            <person name="Murali S.C."/>
            <person name="Bandaranaike D."/>
            <person name="Bellair M."/>
            <person name="Blankenburg K."/>
            <person name="Chao H."/>
            <person name="Dinh H."/>
            <person name="Doddapaneni H."/>
            <person name="Downs B."/>
            <person name="Dugan-Rocha S."/>
            <person name="Elkadiri S."/>
            <person name="Gnanaolivu R.D."/>
            <person name="Hernandez B."/>
            <person name="Javaid M."/>
            <person name="Jayaseelan J.C."/>
            <person name="Lee S."/>
            <person name="Li M."/>
            <person name="Ming W."/>
            <person name="Munidasa M."/>
            <person name="Muniz J."/>
            <person name="Nguyen L."/>
            <person name="Ongeri F."/>
            <person name="Osuji N."/>
            <person name="Pu L.-L."/>
            <person name="Puazo M."/>
            <person name="Qu C."/>
            <person name="Quiroz J."/>
            <person name="Raj R."/>
            <person name="Weissenberger G."/>
            <person name="Xin Y."/>
            <person name="Zou X."/>
            <person name="Han Y."/>
            <person name="Richards S."/>
            <person name="Worley K."/>
            <person name="Muzny D."/>
            <person name="Gibbs R."/>
        </authorList>
    </citation>
    <scope>NUCLEOTIDE SEQUENCE</scope>
    <source>
        <strain evidence="1">Sampled in the wild</strain>
    </source>
</reference>
<accession>A0A8K0JV00</accession>
<protein>
    <submittedName>
        <fullName evidence="1">Uncharacterized protein</fullName>
    </submittedName>
</protein>
<dbReference type="AlphaFoldDB" id="A0A8K0JV00"/>
<comment type="caution">
    <text evidence="1">The sequence shown here is derived from an EMBL/GenBank/DDBJ whole genome shotgun (WGS) entry which is preliminary data.</text>
</comment>